<comment type="caution">
    <text evidence="2">The sequence shown here is derived from an EMBL/GenBank/DDBJ whole genome shotgun (WGS) entry which is preliminary data.</text>
</comment>
<evidence type="ECO:0000313" key="1">
    <source>
        <dbReference type="EMBL" id="MFK7050146.1"/>
    </source>
</evidence>
<protein>
    <submittedName>
        <fullName evidence="2">Uncharacterized protein</fullName>
    </submittedName>
</protein>
<dbReference type="RefSeq" id="WP_088390046.1">
    <property type="nucleotide sequence ID" value="NZ_CP097869.1"/>
</dbReference>
<evidence type="ECO:0000313" key="2">
    <source>
        <dbReference type="EMBL" id="OWP85379.1"/>
    </source>
</evidence>
<dbReference type="Proteomes" id="UP000197768">
    <property type="component" value="Unassembled WGS sequence"/>
</dbReference>
<keyword evidence="4" id="KW-1185">Reference proteome</keyword>
<dbReference type="EMBL" id="MTCZ01000002">
    <property type="protein sequence ID" value="OWP85379.1"/>
    <property type="molecule type" value="Genomic_DNA"/>
</dbReference>
<accession>A0A246GLU4</accession>
<sequence length="100" mass="11998">MKFLTSILLLSFLSFQFMPSIIVLINDEKESKVSWLLLEEDTEDSKETKDFKEYKAEFIFDFPINELIFLPKKENRNNHIYVLKDYLVHLLLRDMPPKIV</sequence>
<organism evidence="2 3">
    <name type="scientific">Flavobacterium davisii</name>
    <dbReference type="NCBI Taxonomy" id="2906077"/>
    <lineage>
        <taxon>Bacteria</taxon>
        <taxon>Pseudomonadati</taxon>
        <taxon>Bacteroidota</taxon>
        <taxon>Flavobacteriia</taxon>
        <taxon>Flavobacteriales</taxon>
        <taxon>Flavobacteriaceae</taxon>
        <taxon>Flavobacterium</taxon>
    </lineage>
</organism>
<dbReference type="Proteomes" id="UP001621813">
    <property type="component" value="Unassembled WGS sequence"/>
</dbReference>
<gene>
    <name evidence="2" type="ORF">BWK59_00565</name>
    <name evidence="1" type="ORF">V3Q77_09645</name>
</gene>
<dbReference type="AlphaFoldDB" id="A0A246GLU4"/>
<evidence type="ECO:0000313" key="3">
    <source>
        <dbReference type="Proteomes" id="UP000197768"/>
    </source>
</evidence>
<reference evidence="1 4" key="2">
    <citation type="submission" date="2024-02" db="EMBL/GenBank/DDBJ databases">
        <title>Comparative Genomic Analysis of Flavobacterium Species Causing Columnaris Disease of Freshwater Fish in Thailand: Insights into Virulence and Resistance Mechanisms.</title>
        <authorList>
            <person name="Nguyen D."/>
            <person name="Chokmangmeepisarn P."/>
            <person name="Khianchaikhan K."/>
            <person name="Morishita M."/>
            <person name="Bunnoy A."/>
            <person name="Rodkhum C."/>
        </authorList>
    </citation>
    <scope>NUCLEOTIDE SEQUENCE [LARGE SCALE GENOMIC DNA]</scope>
    <source>
        <strain evidence="1 4">KCRT2007</strain>
    </source>
</reference>
<name>A0A246GLU4_9FLAO</name>
<reference evidence="2 3" key="1">
    <citation type="journal article" date="2017" name="Infect. Genet. Evol.">
        <title>Comparative genome analysis of fish pathogen Flavobacterium columnare reveals extensive sequence diversity within the species.</title>
        <authorList>
            <person name="Kayansamruaj P."/>
            <person name="Dong H.T."/>
            <person name="Hirono I."/>
            <person name="Kondo H."/>
            <person name="Senapin S."/>
            <person name="Rodkhum C."/>
        </authorList>
    </citation>
    <scope>NUCLEOTIDE SEQUENCE [LARGE SCALE GENOMIC DNA]</scope>
    <source>
        <strain evidence="2 3">1215</strain>
    </source>
</reference>
<evidence type="ECO:0000313" key="4">
    <source>
        <dbReference type="Proteomes" id="UP001621813"/>
    </source>
</evidence>
<dbReference type="EMBL" id="JAZGZR010000023">
    <property type="protein sequence ID" value="MFK7050146.1"/>
    <property type="molecule type" value="Genomic_DNA"/>
</dbReference>
<proteinExistence type="predicted"/>